<feature type="domain" description="Potassium channel" evidence="42">
    <location>
        <begin position="189"/>
        <end position="265"/>
    </location>
</feature>
<evidence type="ECO:0000256" key="33">
    <source>
        <dbReference type="ARBA" id="ARBA00044635"/>
    </source>
</evidence>
<dbReference type="PANTHER" id="PTHR11003:SF249">
    <property type="entry name" value="TWO PORE POTASSIUM CHANNEL PROTEIN SUP-9"/>
    <property type="match status" value="1"/>
</dbReference>
<evidence type="ECO:0000256" key="30">
    <source>
        <dbReference type="ARBA" id="ARBA00034430"/>
    </source>
</evidence>
<dbReference type="InterPro" id="IPR005408">
    <property type="entry name" value="2pore_dom_K_chnl_TWIK"/>
</dbReference>
<feature type="compositionally biased region" description="Polar residues" evidence="40">
    <location>
        <begin position="289"/>
        <end position="300"/>
    </location>
</feature>
<dbReference type="PRINTS" id="PR01333">
    <property type="entry name" value="2POREKCHANEL"/>
</dbReference>
<evidence type="ECO:0000256" key="8">
    <source>
        <dbReference type="ARBA" id="ARBA00006666"/>
    </source>
</evidence>
<comment type="catalytic activity">
    <reaction evidence="31">
        <text>Na(+)(in) = Na(+)(out)</text>
        <dbReference type="Rhea" id="RHEA:34963"/>
        <dbReference type="ChEBI" id="CHEBI:29101"/>
    </reaction>
</comment>
<feature type="transmembrane region" description="Helical" evidence="41">
    <location>
        <begin position="18"/>
        <end position="39"/>
    </location>
</feature>
<evidence type="ECO:0000256" key="25">
    <source>
        <dbReference type="ARBA" id="ARBA00023273"/>
    </source>
</evidence>
<organism evidence="43 44">
    <name type="scientific">Patella caerulea</name>
    <name type="common">Rayed Mediterranean limpet</name>
    <dbReference type="NCBI Taxonomy" id="87958"/>
    <lineage>
        <taxon>Eukaryota</taxon>
        <taxon>Metazoa</taxon>
        <taxon>Spiralia</taxon>
        <taxon>Lophotrochozoa</taxon>
        <taxon>Mollusca</taxon>
        <taxon>Gastropoda</taxon>
        <taxon>Patellogastropoda</taxon>
        <taxon>Patelloidea</taxon>
        <taxon>Patellidae</taxon>
        <taxon>Patella</taxon>
    </lineage>
</organism>
<keyword evidence="15" id="KW-0967">Endosome</keyword>
<keyword evidence="16 37" id="KW-0631">Potassium channel</keyword>
<evidence type="ECO:0000256" key="32">
    <source>
        <dbReference type="ARBA" id="ARBA00036683"/>
    </source>
</evidence>
<evidence type="ECO:0000256" key="12">
    <source>
        <dbReference type="ARBA" id="ARBA00022499"/>
    </source>
</evidence>
<evidence type="ECO:0000256" key="28">
    <source>
        <dbReference type="ARBA" id="ARBA00024167"/>
    </source>
</evidence>
<comment type="catalytic activity">
    <reaction evidence="35">
        <text>Cs(+)(in) = Cs(+)(out)</text>
        <dbReference type="Rhea" id="RHEA:78555"/>
        <dbReference type="ChEBI" id="CHEBI:49547"/>
    </reaction>
</comment>
<evidence type="ECO:0000313" key="44">
    <source>
        <dbReference type="Proteomes" id="UP001347796"/>
    </source>
</evidence>
<comment type="subcellular location">
    <subcellularLocation>
        <location evidence="3">Apical cell membrane</location>
    </subcellularLocation>
    <subcellularLocation>
        <location evidence="7">Cell membrane</location>
        <topology evidence="7">Multi-pass membrane protein</topology>
    </subcellularLocation>
    <subcellularLocation>
        <location evidence="4">Cell projection</location>
        <location evidence="4">Dendrite</location>
    </subcellularLocation>
    <subcellularLocation>
        <location evidence="6">Cytoplasmic vesicle</location>
    </subcellularLocation>
    <subcellularLocation>
        <location evidence="5">Perikaryon</location>
    </subcellularLocation>
    <subcellularLocation>
        <location evidence="2">Recycling endosome</location>
    </subcellularLocation>
    <subcellularLocation>
        <location evidence="29">Synaptic cell membrane</location>
    </subcellularLocation>
</comment>
<evidence type="ECO:0000256" key="34">
    <source>
        <dbReference type="ARBA" id="ARBA00044657"/>
    </source>
</evidence>
<name>A0AAN8PTE3_PATCE</name>
<feature type="glycosylation site" description="N-linked (GlcNAc...) asparagine" evidence="38">
    <location>
        <position position="90"/>
    </location>
</feature>
<keyword evidence="17" id="KW-0832">Ubl conjugation</keyword>
<evidence type="ECO:0000256" key="38">
    <source>
        <dbReference type="PIRSR" id="PIRSR038061-1"/>
    </source>
</evidence>
<dbReference type="Pfam" id="PF07885">
    <property type="entry name" value="Ion_trans_2"/>
    <property type="match status" value="2"/>
</dbReference>
<dbReference type="EMBL" id="JAZGQO010000007">
    <property type="protein sequence ID" value="KAK6183583.1"/>
    <property type="molecule type" value="Genomic_DNA"/>
</dbReference>
<evidence type="ECO:0000256" key="17">
    <source>
        <dbReference type="ARBA" id="ARBA00022843"/>
    </source>
</evidence>
<evidence type="ECO:0000256" key="24">
    <source>
        <dbReference type="ARBA" id="ARBA00023180"/>
    </source>
</evidence>
<evidence type="ECO:0000256" key="15">
    <source>
        <dbReference type="ARBA" id="ARBA00022753"/>
    </source>
</evidence>
<dbReference type="InterPro" id="IPR003280">
    <property type="entry name" value="2pore_dom_K_chnl"/>
</dbReference>
<evidence type="ECO:0000256" key="16">
    <source>
        <dbReference type="ARBA" id="ARBA00022826"/>
    </source>
</evidence>
<feature type="transmembrane region" description="Helical" evidence="41">
    <location>
        <begin position="212"/>
        <end position="229"/>
    </location>
</feature>
<dbReference type="PRINTS" id="PR01096">
    <property type="entry name" value="TWIK1CHANNEL"/>
</dbReference>
<dbReference type="InterPro" id="IPR001779">
    <property type="entry name" value="2pore_dom_K_chnl_TWIK1"/>
</dbReference>
<comment type="subunit">
    <text evidence="36">Homodimer; disulfide-linked. Heterodimer with KCNK2; disulfide-linked. In astrocytes, forms mostly heterodimeric potassium channels with KCNK2, with only a minor proportion of functional channels containing homodimeric KCNK1. Interacts with KCNK3 and KCNK9, forming functional heterodimeric channels. Interacts with GNG4. Identified in a complex with PSD and ARF6; interacts only with PSD that is bound to ARF6. Interacts with UBE2I.</text>
</comment>
<evidence type="ECO:0000256" key="23">
    <source>
        <dbReference type="ARBA" id="ARBA00023157"/>
    </source>
</evidence>
<keyword evidence="18 37" id="KW-0630">Potassium</keyword>
<evidence type="ECO:0000256" key="22">
    <source>
        <dbReference type="ARBA" id="ARBA00023136"/>
    </source>
</evidence>
<evidence type="ECO:0000256" key="6">
    <source>
        <dbReference type="ARBA" id="ARBA00004541"/>
    </source>
</evidence>
<feature type="transmembrane region" description="Helical" evidence="41">
    <location>
        <begin position="178"/>
        <end position="200"/>
    </location>
</feature>
<dbReference type="SUPFAM" id="SSF81324">
    <property type="entry name" value="Voltage-gated potassium channels"/>
    <property type="match status" value="2"/>
</dbReference>
<keyword evidence="14 39" id="KW-0812">Transmembrane</keyword>
<evidence type="ECO:0000256" key="21">
    <source>
        <dbReference type="ARBA" id="ARBA00023065"/>
    </source>
</evidence>
<gene>
    <name evidence="43" type="ORF">SNE40_011036</name>
</gene>
<dbReference type="InterPro" id="IPR013099">
    <property type="entry name" value="K_chnl_dom"/>
</dbReference>
<evidence type="ECO:0000256" key="11">
    <source>
        <dbReference type="ARBA" id="ARBA00022475"/>
    </source>
</evidence>
<sequence>MDENTNCICGSTSKSVRLLFLVIFMIGYLCFGALIFAILEQPVENKLVNNLRQKRVDLLQTHQCITDDDLEEFIKEVVSAANRGVSAVNNVTMTDANWSFGQALFFAATVLTTIGYGRVTPLSDGGKGFCILYAIIGIPLTLILFTALVERLMVPAKLFLLFLYRKLGHLYKIFHIQLMHLFITLALFMVLFLLVPAAIFTVLEPKWNYLDAFYYCFISLTTIGLGDYIPGDSAQQQYRAIYKLSTTAYLLLGLVMLMSVLAVVYEIPELNLGFHFYMKSDGEDEEQVNLKSSMDQTGTKYTKHKDEDIEGESSYQDQTVPPGRPVDDK</sequence>
<keyword evidence="22 37" id="KW-0472">Membrane</keyword>
<evidence type="ECO:0000256" key="35">
    <source>
        <dbReference type="ARBA" id="ARBA00044691"/>
    </source>
</evidence>
<keyword evidence="19 41" id="KW-1133">Transmembrane helix</keyword>
<feature type="transmembrane region" description="Helical" evidence="41">
    <location>
        <begin position="129"/>
        <end position="148"/>
    </location>
</feature>
<evidence type="ECO:0000256" key="2">
    <source>
        <dbReference type="ARBA" id="ARBA00004172"/>
    </source>
</evidence>
<dbReference type="PRINTS" id="PR01586">
    <property type="entry name" value="TWIKCHANNEL"/>
</dbReference>
<evidence type="ECO:0000256" key="1">
    <source>
        <dbReference type="ARBA" id="ARBA00000309"/>
    </source>
</evidence>
<comment type="similarity">
    <text evidence="8 39">Belongs to the two pore domain potassium channel (TC 1.A.1.8) family.</text>
</comment>
<keyword evidence="20" id="KW-0770">Synapse</keyword>
<keyword evidence="25" id="KW-0966">Cell projection</keyword>
<evidence type="ECO:0000256" key="9">
    <source>
        <dbReference type="ARBA" id="ARBA00016212"/>
    </source>
</evidence>
<dbReference type="GO" id="GO:0097060">
    <property type="term" value="C:synaptic membrane"/>
    <property type="evidence" value="ECO:0007669"/>
    <property type="project" value="UniProtKB-SubCell"/>
</dbReference>
<dbReference type="GO" id="GO:0055037">
    <property type="term" value="C:recycling endosome"/>
    <property type="evidence" value="ECO:0007669"/>
    <property type="project" value="UniProtKB-SubCell"/>
</dbReference>
<evidence type="ECO:0000256" key="36">
    <source>
        <dbReference type="ARBA" id="ARBA00046361"/>
    </source>
</evidence>
<protein>
    <recommendedName>
        <fullName evidence="9">Potassium channel subfamily K member 1</fullName>
    </recommendedName>
</protein>
<comment type="catalytic activity">
    <reaction evidence="32">
        <text>L-glutamate(out) = L-glutamate(in)</text>
        <dbReference type="Rhea" id="RHEA:66336"/>
        <dbReference type="ChEBI" id="CHEBI:29985"/>
    </reaction>
</comment>
<keyword evidence="13 37" id="KW-0633">Potassium transport</keyword>
<evidence type="ECO:0000256" key="39">
    <source>
        <dbReference type="RuleBase" id="RU003857"/>
    </source>
</evidence>
<evidence type="ECO:0000256" key="19">
    <source>
        <dbReference type="ARBA" id="ARBA00022989"/>
    </source>
</evidence>
<dbReference type="GO" id="GO:0030425">
    <property type="term" value="C:dendrite"/>
    <property type="evidence" value="ECO:0007669"/>
    <property type="project" value="UniProtKB-SubCell"/>
</dbReference>
<evidence type="ECO:0000256" key="18">
    <source>
        <dbReference type="ARBA" id="ARBA00022958"/>
    </source>
</evidence>
<keyword evidence="24" id="KW-0325">Glycoprotein</keyword>
<dbReference type="GO" id="GO:0043204">
    <property type="term" value="C:perikaryon"/>
    <property type="evidence" value="ECO:0007669"/>
    <property type="project" value="UniProtKB-SubCell"/>
</dbReference>
<reference evidence="43 44" key="1">
    <citation type="submission" date="2024-01" db="EMBL/GenBank/DDBJ databases">
        <title>The genome of the rayed Mediterranean limpet Patella caerulea (Linnaeus, 1758).</title>
        <authorList>
            <person name="Anh-Thu Weber A."/>
            <person name="Halstead-Nussloch G."/>
        </authorList>
    </citation>
    <scope>NUCLEOTIDE SEQUENCE [LARGE SCALE GENOMIC DNA]</scope>
    <source>
        <strain evidence="43">AATW-2023a</strain>
        <tissue evidence="43">Whole specimen</tissue>
    </source>
</reference>
<accession>A0AAN8PTE3</accession>
<comment type="catalytic activity">
    <reaction evidence="33">
        <text>Li(+)(in) = Li(+)(out)</text>
        <dbReference type="Rhea" id="RHEA:78551"/>
        <dbReference type="ChEBI" id="CHEBI:49713"/>
    </reaction>
</comment>
<dbReference type="GO" id="GO:0022841">
    <property type="term" value="F:potassium ion leak channel activity"/>
    <property type="evidence" value="ECO:0007669"/>
    <property type="project" value="TreeGrafter"/>
</dbReference>
<comment type="catalytic activity">
    <reaction evidence="34">
        <text>Rb(+)(in) = Rb(+)(out)</text>
        <dbReference type="Rhea" id="RHEA:78547"/>
        <dbReference type="ChEBI" id="CHEBI:49847"/>
    </reaction>
</comment>
<evidence type="ECO:0000256" key="31">
    <source>
        <dbReference type="ARBA" id="ARBA00036239"/>
    </source>
</evidence>
<keyword evidence="23" id="KW-1015">Disulfide bond</keyword>
<dbReference type="AlphaFoldDB" id="A0AAN8PTE3"/>
<keyword evidence="11" id="KW-1003">Cell membrane</keyword>
<keyword evidence="27" id="KW-0968">Cytoplasmic vesicle</keyword>
<feature type="domain" description="Potassium channel" evidence="42">
    <location>
        <begin position="95"/>
        <end position="152"/>
    </location>
</feature>
<dbReference type="InterPro" id="IPR003092">
    <property type="entry name" value="2pore_dom_K_chnl_TASK"/>
</dbReference>
<dbReference type="Gene3D" id="1.10.287.70">
    <property type="match status" value="1"/>
</dbReference>
<evidence type="ECO:0000256" key="5">
    <source>
        <dbReference type="ARBA" id="ARBA00004484"/>
    </source>
</evidence>
<keyword evidence="10 37" id="KW-0813">Transport</keyword>
<feature type="transmembrane region" description="Helical" evidence="41">
    <location>
        <begin position="98"/>
        <end position="117"/>
    </location>
</feature>
<evidence type="ECO:0000256" key="13">
    <source>
        <dbReference type="ARBA" id="ARBA00022538"/>
    </source>
</evidence>
<evidence type="ECO:0000259" key="42">
    <source>
        <dbReference type="Pfam" id="PF07885"/>
    </source>
</evidence>
<feature type="region of interest" description="Disordered" evidence="40">
    <location>
        <begin position="287"/>
        <end position="329"/>
    </location>
</feature>
<evidence type="ECO:0000256" key="29">
    <source>
        <dbReference type="ARBA" id="ARBA00034109"/>
    </source>
</evidence>
<comment type="catalytic activity">
    <reaction evidence="28">
        <text>chloride(in) = chloride(out)</text>
        <dbReference type="Rhea" id="RHEA:29823"/>
        <dbReference type="ChEBI" id="CHEBI:17996"/>
    </reaction>
</comment>
<evidence type="ECO:0000313" key="43">
    <source>
        <dbReference type="EMBL" id="KAK6183583.1"/>
    </source>
</evidence>
<dbReference type="Proteomes" id="UP001347796">
    <property type="component" value="Unassembled WGS sequence"/>
</dbReference>
<keyword evidence="26 39" id="KW-0407">Ion channel</keyword>
<evidence type="ECO:0000256" key="3">
    <source>
        <dbReference type="ARBA" id="ARBA00004221"/>
    </source>
</evidence>
<comment type="catalytic activity">
    <reaction evidence="30">
        <text>K(+)(in) = K(+)(out)</text>
        <dbReference type="Rhea" id="RHEA:29463"/>
        <dbReference type="ChEBI" id="CHEBI:29103"/>
    </reaction>
</comment>
<dbReference type="PIRSF" id="PIRSF038061">
    <property type="entry name" value="K_channel_subfamily_K_type"/>
    <property type="match status" value="1"/>
</dbReference>
<evidence type="ECO:0000256" key="41">
    <source>
        <dbReference type="SAM" id="Phobius"/>
    </source>
</evidence>
<comment type="caution">
    <text evidence="43">The sequence shown here is derived from an EMBL/GenBank/DDBJ whole genome shotgun (WGS) entry which is preliminary data.</text>
</comment>
<evidence type="ECO:0000256" key="7">
    <source>
        <dbReference type="ARBA" id="ARBA00004651"/>
    </source>
</evidence>
<comment type="catalytic activity">
    <reaction evidence="1">
        <text>NH4(+)(in) = NH4(+)(out)</text>
        <dbReference type="Rhea" id="RHEA:28747"/>
        <dbReference type="ChEBI" id="CHEBI:28938"/>
    </reaction>
</comment>
<keyword evidence="21 37" id="KW-0406">Ion transport</keyword>
<evidence type="ECO:0000256" key="26">
    <source>
        <dbReference type="ARBA" id="ARBA00023303"/>
    </source>
</evidence>
<dbReference type="GO" id="GO:0015271">
    <property type="term" value="F:outward rectifier potassium channel activity"/>
    <property type="evidence" value="ECO:0007669"/>
    <property type="project" value="TreeGrafter"/>
</dbReference>
<dbReference type="GO" id="GO:0016324">
    <property type="term" value="C:apical plasma membrane"/>
    <property type="evidence" value="ECO:0007669"/>
    <property type="project" value="UniProtKB-SubCell"/>
</dbReference>
<proteinExistence type="inferred from homology"/>
<evidence type="ECO:0000256" key="27">
    <source>
        <dbReference type="ARBA" id="ARBA00023329"/>
    </source>
</evidence>
<evidence type="ECO:0000256" key="14">
    <source>
        <dbReference type="ARBA" id="ARBA00022692"/>
    </source>
</evidence>
<keyword evidence="44" id="KW-1185">Reference proteome</keyword>
<dbReference type="GO" id="GO:0030322">
    <property type="term" value="P:stabilization of membrane potential"/>
    <property type="evidence" value="ECO:0007669"/>
    <property type="project" value="TreeGrafter"/>
</dbReference>
<feature type="transmembrane region" description="Helical" evidence="41">
    <location>
        <begin position="241"/>
        <end position="265"/>
    </location>
</feature>
<evidence type="ECO:0000256" key="20">
    <source>
        <dbReference type="ARBA" id="ARBA00023018"/>
    </source>
</evidence>
<evidence type="ECO:0000256" key="4">
    <source>
        <dbReference type="ARBA" id="ARBA00004279"/>
    </source>
</evidence>
<evidence type="ECO:0000256" key="40">
    <source>
        <dbReference type="SAM" id="MobiDB-lite"/>
    </source>
</evidence>
<evidence type="ECO:0000256" key="10">
    <source>
        <dbReference type="ARBA" id="ARBA00022448"/>
    </source>
</evidence>
<dbReference type="PANTHER" id="PTHR11003">
    <property type="entry name" value="POTASSIUM CHANNEL, SUBFAMILY K"/>
    <property type="match status" value="1"/>
</dbReference>
<keyword evidence="12" id="KW-1017">Isopeptide bond</keyword>
<evidence type="ECO:0000256" key="37">
    <source>
        <dbReference type="PIRNR" id="PIRNR038061"/>
    </source>
</evidence>